<accession>A0ACB5T090</accession>
<evidence type="ECO:0000313" key="1">
    <source>
        <dbReference type="EMBL" id="GME78395.1"/>
    </source>
</evidence>
<dbReference type="Proteomes" id="UP001165064">
    <property type="component" value="Unassembled WGS sequence"/>
</dbReference>
<protein>
    <submittedName>
        <fullName evidence="1">Unnamed protein product</fullName>
    </submittedName>
</protein>
<comment type="caution">
    <text evidence="1">The sequence shown here is derived from an EMBL/GenBank/DDBJ whole genome shotgun (WGS) entry which is preliminary data.</text>
</comment>
<name>A0ACB5T090_AMBMO</name>
<proteinExistence type="predicted"/>
<sequence>METPQDLEKRFLKQQRIAAKTWKHLIDKYSKEKYPETDEIDLLTGEFLRDTRHVKDLKDDEIWNSLYEEDMETFNQRTRLRPDDPDNFLQSSVTPKLRKKKNFTSSDFLSPTRRQEDPSNTDSEGEFLDNNFNVNTQLPNPIWRRDGTPARITRSVLSAKDNLIIAPAKYEEVQRKSLTPIRRAKRNLDCPSDELRLNDMAKEVKENKETPKTNLMLRSLLYSDESVSKSKRFRGALEKDKDNNHTGNTKLKKLIWEKNQKRLTEGQTKISPVKKYWECNQQGSHDHDSSLSSPKSKSKTRPQARITLTKPSPPKLHNQTSIESIDTSNNKEPSIFDFPPLPEINPKLRHKFSSDSAHEVKTNNNVNNKTTNYQLMSPARLSNSNLSIGDSVTDTPSHFIPYPIPPMHSGFPNHKNSNSSPVKNISRSAASTSLKKQMTVSSNSHSKEHISANISQENNESDSISHHSGVEDISMTSGSANTTTSDQGENSVRNLSSTVETDDEKESGDSEDEDNLTVDCKNNDFYKNGDGLQEINPDQMDYHTKSIFDLREKEKRQEMLKAGKPILVHSQDDLGDGIYIGSHTSTARESMTSLSDVTKAHMAQFTLDAMREDSVEVSDMDDHDSEDEDETDNSEDDAAAANDDDDSEEDNHVKLADESDFPESEQSTSTTTNSEEEDSAEIVVDDTESMDDSGEQIEESHGNGEEELEESEDEEEATDSDDSMDDVVSNASVEESTTSEQPEEEPDSDGQHAQESKTSISLLDSSQLRYLISQHEKSKHYS</sequence>
<dbReference type="EMBL" id="BSXS01002179">
    <property type="protein sequence ID" value="GME78395.1"/>
    <property type="molecule type" value="Genomic_DNA"/>
</dbReference>
<gene>
    <name evidence="1" type="ORF">Amon02_000342400</name>
</gene>
<keyword evidence="2" id="KW-1185">Reference proteome</keyword>
<evidence type="ECO:0000313" key="2">
    <source>
        <dbReference type="Proteomes" id="UP001165064"/>
    </source>
</evidence>
<organism evidence="1 2">
    <name type="scientific">Ambrosiozyma monospora</name>
    <name type="common">Yeast</name>
    <name type="synonym">Endomycopsis monosporus</name>
    <dbReference type="NCBI Taxonomy" id="43982"/>
    <lineage>
        <taxon>Eukaryota</taxon>
        <taxon>Fungi</taxon>
        <taxon>Dikarya</taxon>
        <taxon>Ascomycota</taxon>
        <taxon>Saccharomycotina</taxon>
        <taxon>Pichiomycetes</taxon>
        <taxon>Pichiales</taxon>
        <taxon>Pichiaceae</taxon>
        <taxon>Ambrosiozyma</taxon>
    </lineage>
</organism>
<reference evidence="1" key="1">
    <citation type="submission" date="2023-04" db="EMBL/GenBank/DDBJ databases">
        <title>Ambrosiozyma monospora NBRC 10751.</title>
        <authorList>
            <person name="Ichikawa N."/>
            <person name="Sato H."/>
            <person name="Tonouchi N."/>
        </authorList>
    </citation>
    <scope>NUCLEOTIDE SEQUENCE</scope>
    <source>
        <strain evidence="1">NBRC 10751</strain>
    </source>
</reference>